<sequence>MKCIMIVDENLPTGIIANTTAALGISLASAVNGLIGKKLLDKDGRTHQGITNIPIPILTLSKEEIKVRYDELLEKQDEDIHVIGFSEIAQKSLNYDDYGVKLLGVSKSEINYLGLCLYGPKKKINKLTGNLKMLR</sequence>
<keyword evidence="1" id="KW-1133">Transmembrane helix</keyword>
<reference evidence="2 3" key="1">
    <citation type="submission" date="2020-08" db="EMBL/GenBank/DDBJ databases">
        <title>Genomic Encyclopedia of Type Strains, Phase IV (KMG-IV): sequencing the most valuable type-strain genomes for metagenomic binning, comparative biology and taxonomic classification.</title>
        <authorList>
            <person name="Goeker M."/>
        </authorList>
    </citation>
    <scope>NUCLEOTIDE SEQUENCE [LARGE SCALE GENOMIC DNA]</scope>
    <source>
        <strain evidence="2 3">DSM 103526</strain>
    </source>
</reference>
<protein>
    <recommendedName>
        <fullName evidence="4">DUF2000 domain-containing protein</fullName>
    </recommendedName>
</protein>
<gene>
    <name evidence="2" type="ORF">HNQ80_000583</name>
</gene>
<accession>A0A841KM74</accession>
<dbReference type="InterPro" id="IPR018988">
    <property type="entry name" value="DUF2000"/>
</dbReference>
<proteinExistence type="predicted"/>
<dbReference type="RefSeq" id="WP_184307984.1">
    <property type="nucleotide sequence ID" value="NZ_JACHEN010000002.1"/>
</dbReference>
<keyword evidence="1" id="KW-0472">Membrane</keyword>
<dbReference type="SUPFAM" id="SSF102462">
    <property type="entry name" value="Peptidyl-tRNA hydrolase II"/>
    <property type="match status" value="1"/>
</dbReference>
<name>A0A841KM74_9FIRM</name>
<keyword evidence="1" id="KW-0812">Transmembrane</keyword>
<organism evidence="2 3">
    <name type="scientific">Anaerosolibacter carboniphilus</name>
    <dbReference type="NCBI Taxonomy" id="1417629"/>
    <lineage>
        <taxon>Bacteria</taxon>
        <taxon>Bacillati</taxon>
        <taxon>Bacillota</taxon>
        <taxon>Clostridia</taxon>
        <taxon>Peptostreptococcales</taxon>
        <taxon>Thermotaleaceae</taxon>
        <taxon>Anaerosolibacter</taxon>
    </lineage>
</organism>
<dbReference type="InterPro" id="IPR023476">
    <property type="entry name" value="Pep_tRNA_hydro_II_dom_sf"/>
</dbReference>
<feature type="transmembrane region" description="Helical" evidence="1">
    <location>
        <begin position="15"/>
        <end position="35"/>
    </location>
</feature>
<dbReference type="EMBL" id="JACHEN010000002">
    <property type="protein sequence ID" value="MBB6214503.1"/>
    <property type="molecule type" value="Genomic_DNA"/>
</dbReference>
<keyword evidence="3" id="KW-1185">Reference proteome</keyword>
<dbReference type="PIRSF" id="PIRSF033736">
    <property type="entry name" value="UCP033763"/>
    <property type="match status" value="1"/>
</dbReference>
<dbReference type="Gene3D" id="3.40.1490.10">
    <property type="entry name" value="Bit1"/>
    <property type="match status" value="1"/>
</dbReference>
<evidence type="ECO:0008006" key="4">
    <source>
        <dbReference type="Google" id="ProtNLM"/>
    </source>
</evidence>
<dbReference type="AlphaFoldDB" id="A0A841KM74"/>
<dbReference type="Pfam" id="PF09391">
    <property type="entry name" value="DUF2000"/>
    <property type="match status" value="1"/>
</dbReference>
<evidence type="ECO:0000313" key="3">
    <source>
        <dbReference type="Proteomes" id="UP000579281"/>
    </source>
</evidence>
<dbReference type="Proteomes" id="UP000579281">
    <property type="component" value="Unassembled WGS sequence"/>
</dbReference>
<evidence type="ECO:0000256" key="1">
    <source>
        <dbReference type="SAM" id="Phobius"/>
    </source>
</evidence>
<dbReference type="InterPro" id="IPR017021">
    <property type="entry name" value="UCP033763"/>
</dbReference>
<comment type="caution">
    <text evidence="2">The sequence shown here is derived from an EMBL/GenBank/DDBJ whole genome shotgun (WGS) entry which is preliminary data.</text>
</comment>
<evidence type="ECO:0000313" key="2">
    <source>
        <dbReference type="EMBL" id="MBB6214503.1"/>
    </source>
</evidence>